<dbReference type="Pfam" id="PF20696">
    <property type="entry name" value="UbiD_C"/>
    <property type="match status" value="1"/>
</dbReference>
<evidence type="ECO:0000259" key="10">
    <source>
        <dbReference type="Pfam" id="PF20696"/>
    </source>
</evidence>
<dbReference type="InterPro" id="IPR049383">
    <property type="entry name" value="UbiD-like_N"/>
</dbReference>
<evidence type="ECO:0000256" key="2">
    <source>
        <dbReference type="ARBA" id="ARBA00010021"/>
    </source>
</evidence>
<evidence type="ECO:0000313" key="12">
    <source>
        <dbReference type="Proteomes" id="UP000074294"/>
    </source>
</evidence>
<comment type="caution">
    <text evidence="11">The sequence shown here is derived from an EMBL/GenBank/DDBJ whole genome shotgun (WGS) entry which is preliminary data.</text>
</comment>
<dbReference type="PANTHER" id="PTHR30108">
    <property type="entry name" value="3-OCTAPRENYL-4-HYDROXYBENZOATE CARBOXY-LYASE-RELATED"/>
    <property type="match status" value="1"/>
</dbReference>
<dbReference type="Proteomes" id="UP000074294">
    <property type="component" value="Unassembled WGS sequence"/>
</dbReference>
<organism evidence="11 12">
    <name type="scientific">Hadarchaeum yellowstonense</name>
    <dbReference type="NCBI Taxonomy" id="1776334"/>
    <lineage>
        <taxon>Archaea</taxon>
        <taxon>Methanobacteriati</taxon>
        <taxon>Candidatus Hadarchaeota</taxon>
        <taxon>Candidatus Hadarchaeia</taxon>
        <taxon>Candidatus Hadarchaeales</taxon>
        <taxon>Candidatus Hadarchaeaceae</taxon>
        <taxon>Candidatus Hadarchaeum</taxon>
    </lineage>
</organism>
<dbReference type="STRING" id="1776334.APZ16_00605"/>
<dbReference type="EMBL" id="LQMQ01000046">
    <property type="protein sequence ID" value="KUO40229.1"/>
    <property type="molecule type" value="Genomic_DNA"/>
</dbReference>
<dbReference type="Pfam" id="PF01977">
    <property type="entry name" value="UbiD"/>
    <property type="match status" value="1"/>
</dbReference>
<dbReference type="GO" id="GO:0005737">
    <property type="term" value="C:cytoplasm"/>
    <property type="evidence" value="ECO:0007669"/>
    <property type="project" value="TreeGrafter"/>
</dbReference>
<dbReference type="SUPFAM" id="SSF50475">
    <property type="entry name" value="FMN-binding split barrel"/>
    <property type="match status" value="1"/>
</dbReference>
<evidence type="ECO:0000256" key="5">
    <source>
        <dbReference type="ARBA" id="ARBA00049727"/>
    </source>
</evidence>
<dbReference type="Pfam" id="PF20695">
    <property type="entry name" value="UbiD_N"/>
    <property type="match status" value="1"/>
</dbReference>
<dbReference type="SUPFAM" id="SSF143968">
    <property type="entry name" value="UbiD C-terminal domain-like"/>
    <property type="match status" value="1"/>
</dbReference>
<name>A0A147JUP8_HADYE</name>
<comment type="catalytic activity">
    <reaction evidence="3">
        <text>(2E)-3-methyl-5-phosphooxypent-2-enoate + H(+) = isopentenyl phosphate + CO2</text>
        <dbReference type="Rhea" id="RHEA:78971"/>
        <dbReference type="ChEBI" id="CHEBI:15378"/>
        <dbReference type="ChEBI" id="CHEBI:16526"/>
        <dbReference type="ChEBI" id="CHEBI:65078"/>
        <dbReference type="ChEBI" id="CHEBI:229665"/>
        <dbReference type="EC" id="4.1.1.126"/>
    </reaction>
    <physiologicalReaction direction="left-to-right" evidence="3">
        <dbReference type="Rhea" id="RHEA:78972"/>
    </physiologicalReaction>
</comment>
<dbReference type="GO" id="GO:0016831">
    <property type="term" value="F:carboxy-lyase activity"/>
    <property type="evidence" value="ECO:0007669"/>
    <property type="project" value="InterPro"/>
</dbReference>
<dbReference type="AlphaFoldDB" id="A0A147JUP8"/>
<dbReference type="InterPro" id="IPR049381">
    <property type="entry name" value="UbiD-like_C"/>
</dbReference>
<dbReference type="InterPro" id="IPR048304">
    <property type="entry name" value="UbiD_Rift_dom"/>
</dbReference>
<proteinExistence type="inferred from homology"/>
<evidence type="ECO:0000313" key="11">
    <source>
        <dbReference type="EMBL" id="KUO40229.1"/>
    </source>
</evidence>
<gene>
    <name evidence="11" type="ORF">APZ16_00605</name>
</gene>
<dbReference type="PANTHER" id="PTHR30108:SF21">
    <property type="entry name" value="4-HYDROXYBENZOATE DECARBOXYLASE"/>
    <property type="match status" value="1"/>
</dbReference>
<dbReference type="EC" id="4.1.1.126" evidence="5"/>
<evidence type="ECO:0000256" key="4">
    <source>
        <dbReference type="ARBA" id="ARBA00049583"/>
    </source>
</evidence>
<sequence>MDLRSFLRLLDEKGLLTRVRRPVDTRYEISSLIRLRNDRPLFFENVKGYSMPVIANICSTRELVALGLGIKPEEIITRLAWAIDNPKEPEVVAAEGYREVPADLTKFPILLHYPLDGGPYISSGVVIARDPELGLNASFHRMMVIEKDKVVVRVLPRDFDAFLKRGNREFAICIGNSIPVLLAAAVSVELGKSELSIANALAETNLIQLGGHRVPEAEIVMIAEMTGEEHDEGPFVDLTEIADIVRKQPVAKIKRIFVRGGAVYHALLPGGLEHKTLMGMPREPTIFREVNRVCECKDVYITPGGCSWLHAVVSIKKRAPDDGKKAIEAAFRGHKSLKHVWVVDDDIDIHNPQEVEWAMATRFQGDRDIVMKREPGSSLDPSSDMKTRMTTKMGFDLTIPWGDTQKGFSKPEVPMKLNFDDYL</sequence>
<dbReference type="NCBIfam" id="TIGR00148">
    <property type="entry name" value="UbiD family decarboxylase"/>
    <property type="match status" value="1"/>
</dbReference>
<comment type="function">
    <text evidence="4">Catalyzes the conversion of trans-anhydromevalonate 5-phosphate (tAHMP) into isopentenyl phosphate. Involved in the archaeal mevalonate (MVA) pathway, which provides fundamental precursors for isoprenoid biosynthesis, such as isopentenyl diphosphate (IPP) and dimethylallyl diphosphate (DMAPP).</text>
</comment>
<evidence type="ECO:0000256" key="3">
    <source>
        <dbReference type="ARBA" id="ARBA00049054"/>
    </source>
</evidence>
<comment type="pathway">
    <text evidence="1">Isoprenoid biosynthesis; isopentenyl diphosphate biosynthesis via mevalonate pathway.</text>
</comment>
<dbReference type="InterPro" id="IPR002830">
    <property type="entry name" value="UbiD"/>
</dbReference>
<comment type="cofactor">
    <cofactor evidence="7">
        <name>prenylated FMN</name>
        <dbReference type="ChEBI" id="CHEBI:87746"/>
    </cofactor>
</comment>
<evidence type="ECO:0000259" key="9">
    <source>
        <dbReference type="Pfam" id="PF20695"/>
    </source>
</evidence>
<feature type="domain" description="3-octaprenyl-4-hydroxybenzoate carboxy-lyase-like C-terminal" evidence="10">
    <location>
        <begin position="276"/>
        <end position="396"/>
    </location>
</feature>
<accession>A0A147JUP8</accession>
<dbReference type="Gene3D" id="3.40.1670.10">
    <property type="entry name" value="UbiD C-terminal domain-like"/>
    <property type="match status" value="1"/>
</dbReference>
<comment type="similarity">
    <text evidence="2">Belongs to the UbiD family.</text>
</comment>
<evidence type="ECO:0000256" key="1">
    <source>
        <dbReference type="ARBA" id="ARBA00005092"/>
    </source>
</evidence>
<feature type="domain" description="3-octaprenyl-4-hydroxybenzoate carboxy-lyase-like Rift-related" evidence="8">
    <location>
        <begin position="100"/>
        <end position="271"/>
    </location>
</feature>
<reference evidence="11 12" key="1">
    <citation type="journal article" date="2016" name="Nat. Microbiol.">
        <title>Genomic inference of the metabolism of cosmopolitan subsurface Archaea, Hadesarchaea.</title>
        <authorList>
            <person name="Baker B.J."/>
            <person name="Saw J.H."/>
            <person name="Lind A.E."/>
            <person name="Lazar C.S."/>
            <person name="Hinrichs K.-U."/>
            <person name="Teske A.P."/>
            <person name="Ettema T.J."/>
        </authorList>
    </citation>
    <scope>NUCLEOTIDE SEQUENCE [LARGE SCALE GENOMIC DNA]</scope>
</reference>
<feature type="domain" description="3-octaprenyl-4-hydroxybenzoate carboxy-lyase-like N-terminal" evidence="9">
    <location>
        <begin position="8"/>
        <end position="82"/>
    </location>
</feature>
<evidence type="ECO:0000259" key="8">
    <source>
        <dbReference type="Pfam" id="PF01977"/>
    </source>
</evidence>
<protein>
    <recommendedName>
        <fullName evidence="6">Anhydromevalonate phosphate decarboxylase</fullName>
        <ecNumber evidence="5">4.1.1.126</ecNumber>
    </recommendedName>
</protein>
<evidence type="ECO:0000256" key="7">
    <source>
        <dbReference type="ARBA" id="ARBA00049936"/>
    </source>
</evidence>
<evidence type="ECO:0000256" key="6">
    <source>
        <dbReference type="ARBA" id="ARBA00049754"/>
    </source>
</evidence>